<gene>
    <name evidence="1" type="ORF">ACFQ14_05860</name>
</gene>
<accession>A0ABW3FGI1</accession>
<dbReference type="InterPro" id="IPR010593">
    <property type="entry name" value="DUF1159"/>
</dbReference>
<evidence type="ECO:0000313" key="2">
    <source>
        <dbReference type="Proteomes" id="UP001597101"/>
    </source>
</evidence>
<organism evidence="1 2">
    <name type="scientific">Pseudahrensia aquimaris</name>
    <dbReference type="NCBI Taxonomy" id="744461"/>
    <lineage>
        <taxon>Bacteria</taxon>
        <taxon>Pseudomonadati</taxon>
        <taxon>Pseudomonadota</taxon>
        <taxon>Alphaproteobacteria</taxon>
        <taxon>Hyphomicrobiales</taxon>
        <taxon>Ahrensiaceae</taxon>
        <taxon>Pseudahrensia</taxon>
    </lineage>
</organism>
<dbReference type="InterPro" id="IPR007922">
    <property type="entry name" value="DciA-like"/>
</dbReference>
<dbReference type="Pfam" id="PF05258">
    <property type="entry name" value="DciA"/>
    <property type="match status" value="1"/>
</dbReference>
<evidence type="ECO:0000313" key="1">
    <source>
        <dbReference type="EMBL" id="MFD0915926.1"/>
    </source>
</evidence>
<dbReference type="Proteomes" id="UP001597101">
    <property type="component" value="Unassembled WGS sequence"/>
</dbReference>
<comment type="caution">
    <text evidence="1">The sequence shown here is derived from an EMBL/GenBank/DDBJ whole genome shotgun (WGS) entry which is preliminary data.</text>
</comment>
<keyword evidence="2" id="KW-1185">Reference proteome</keyword>
<dbReference type="EMBL" id="JBHTJV010000003">
    <property type="protein sequence ID" value="MFD0915926.1"/>
    <property type="molecule type" value="Genomic_DNA"/>
</dbReference>
<dbReference type="PIRSF" id="PIRSF032064">
    <property type="entry name" value="UCP032064"/>
    <property type="match status" value="1"/>
</dbReference>
<sequence>MSERDKKQDGFVPRGARPVADLVSKLLNPVIERRAGMTLDLLSVWEEIVGERHAEHSRPEKLNWPRKHDDDDPFEPATLIVACEGHHALFLQHDSDGIVKRVNAYFGFAAVAKLKLVQKPLTRTDKRKRRRAPQVEPDQARRIAEIVENVDDPHLKSALEKLGRGVFSKGS</sequence>
<protein>
    <submittedName>
        <fullName evidence="1">DUF721 domain-containing protein</fullName>
    </submittedName>
</protein>
<proteinExistence type="predicted"/>
<dbReference type="RefSeq" id="WP_377211766.1">
    <property type="nucleotide sequence ID" value="NZ_JBHTJV010000003.1"/>
</dbReference>
<name>A0ABW3FGI1_9HYPH</name>
<reference evidence="2" key="1">
    <citation type="journal article" date="2019" name="Int. J. Syst. Evol. Microbiol.">
        <title>The Global Catalogue of Microorganisms (GCM) 10K type strain sequencing project: providing services to taxonomists for standard genome sequencing and annotation.</title>
        <authorList>
            <consortium name="The Broad Institute Genomics Platform"/>
            <consortium name="The Broad Institute Genome Sequencing Center for Infectious Disease"/>
            <person name="Wu L."/>
            <person name="Ma J."/>
        </authorList>
    </citation>
    <scope>NUCLEOTIDE SEQUENCE [LARGE SCALE GENOMIC DNA]</scope>
    <source>
        <strain evidence="2">CCUG 60023</strain>
    </source>
</reference>